<evidence type="ECO:0000256" key="1">
    <source>
        <dbReference type="SAM" id="Phobius"/>
    </source>
</evidence>
<feature type="domain" description="Regulatory protein YycH" evidence="2">
    <location>
        <begin position="4"/>
        <end position="426"/>
    </location>
</feature>
<evidence type="ECO:0000313" key="4">
    <source>
        <dbReference type="Proteomes" id="UP000253314"/>
    </source>
</evidence>
<sequence>MSIEKIKTFILYVLVLLSAFLTWQLWVYQPYLETLKNIELVKKYTVGKEESLSDIIRPEQVVLHVNNQHLSTFDTGHHSPFYEKLLEASFDNFRDKSLDPEAREELLSLLERKDSLEFIFPTAISMEMYAQLFEFNDEQSTLQLVDRIIIYEDNNRTMARFISYTEGSFIEARLINQSFAHYNKLVEEESQAYERFFMEILNEAKPPVYLPEKPVNITGYDTYPPPLDEDEFMHALFNDISFVRKSSDTGGETLYTDGSHELKVNNQLQSLIYINPSRNNENETDTESSIVKSFRFINGHGGWTDPFVLYNWTPRNINEINYRLIFNGYPSFGSPASKIEIEWQGAEVLKYERSLLSIERSISPTPRGETTLSSGYEIMDYLKSNSKYEISKVNKIAIGYSITTQSTRLSFTPTWFVNYQGKWEALMESKQLTYEAGERWPYGLE</sequence>
<feature type="transmembrane region" description="Helical" evidence="1">
    <location>
        <begin position="9"/>
        <end position="28"/>
    </location>
</feature>
<dbReference type="OrthoDB" id="2382185at2"/>
<keyword evidence="1" id="KW-1133">Transmembrane helix</keyword>
<evidence type="ECO:0000313" key="3">
    <source>
        <dbReference type="EMBL" id="RBW69119.1"/>
    </source>
</evidence>
<dbReference type="EMBL" id="QOCW01000013">
    <property type="protein sequence ID" value="RBW69119.1"/>
    <property type="molecule type" value="Genomic_DNA"/>
</dbReference>
<comment type="caution">
    <text evidence="3">The sequence shown here is derived from an EMBL/GenBank/DDBJ whole genome shotgun (WGS) entry which is preliminary data.</text>
</comment>
<dbReference type="Gene3D" id="3.10.450.310">
    <property type="match status" value="1"/>
</dbReference>
<accession>A0A366XWG9</accession>
<dbReference type="Pfam" id="PF07435">
    <property type="entry name" value="YycH"/>
    <property type="match status" value="1"/>
</dbReference>
<evidence type="ECO:0000259" key="2">
    <source>
        <dbReference type="Pfam" id="PF07435"/>
    </source>
</evidence>
<keyword evidence="1" id="KW-0812">Transmembrane</keyword>
<name>A0A366XWG9_9BACI</name>
<organism evidence="3 4">
    <name type="scientific">Bacillus taeanensis</name>
    <dbReference type="NCBI Taxonomy" id="273032"/>
    <lineage>
        <taxon>Bacteria</taxon>
        <taxon>Bacillati</taxon>
        <taxon>Bacillota</taxon>
        <taxon>Bacilli</taxon>
        <taxon>Bacillales</taxon>
        <taxon>Bacillaceae</taxon>
        <taxon>Bacillus</taxon>
    </lineage>
</organism>
<keyword evidence="4" id="KW-1185">Reference proteome</keyword>
<gene>
    <name evidence="3" type="ORF">DS031_13250</name>
</gene>
<dbReference type="InterPro" id="IPR009996">
    <property type="entry name" value="YycH"/>
</dbReference>
<dbReference type="CDD" id="cd15787">
    <property type="entry name" value="YycH_N"/>
    <property type="match status" value="1"/>
</dbReference>
<dbReference type="RefSeq" id="WP_113806551.1">
    <property type="nucleotide sequence ID" value="NZ_QOCW01000013.1"/>
</dbReference>
<dbReference type="AlphaFoldDB" id="A0A366XWG9"/>
<protein>
    <recommendedName>
        <fullName evidence="2">Regulatory protein YycH domain-containing protein</fullName>
    </recommendedName>
</protein>
<reference evidence="3 4" key="1">
    <citation type="submission" date="2018-07" db="EMBL/GenBank/DDBJ databases">
        <title>Lottiidibacillus patelloidae gen. nov., sp. nov., isolated from the intestinal tract of a marine limpet and the reclassification of B. taeanensis BH030017T, B. algicola KMM 3737T and B. hwajinpoensis SW-72T as genus Lottiidibacillus.</title>
        <authorList>
            <person name="Liu R."/>
            <person name="Huang Z."/>
        </authorList>
    </citation>
    <scope>NUCLEOTIDE SEQUENCE [LARGE SCALE GENOMIC DNA]</scope>
    <source>
        <strain evidence="3 4">BH030017</strain>
    </source>
</reference>
<dbReference type="InterPro" id="IPR042274">
    <property type="entry name" value="YycH/YycI_2"/>
</dbReference>
<keyword evidence="1" id="KW-0472">Membrane</keyword>
<dbReference type="Gene3D" id="3.30.310.160">
    <property type="entry name" value="YycH protein, domain 2"/>
    <property type="match status" value="1"/>
</dbReference>
<proteinExistence type="predicted"/>
<dbReference type="Proteomes" id="UP000253314">
    <property type="component" value="Unassembled WGS sequence"/>
</dbReference>